<evidence type="ECO:0000313" key="2">
    <source>
        <dbReference type="Proteomes" id="UP000063971"/>
    </source>
</evidence>
<name>A0AAU8UAW1_9BACT</name>
<dbReference type="SUPFAM" id="SSF53448">
    <property type="entry name" value="Nucleotide-diphospho-sugar transferases"/>
    <property type="match status" value="1"/>
</dbReference>
<proteinExistence type="predicted"/>
<sequence length="263" mass="30668">MNIEIVISTMNLKDWKILIERMNVQTDCIVVNQTNYNRIEDYKFGDICVKIVSINKKGLSKSRNLGLNYIKNSDIVYFADDNFVFSNNFKQVVTNAYLKNSSADGICFNVKRGKIIKTLSGKLTYLKSFKIFTPQITFRSNFLFDNNIRFDERFGSGTKFGSGEENILLFECLDKKANIYGDSALIGEKNNFRPSTWFKGFNEEFLFNRGAIFTRMSKKYSILLVLQFSIRKYKLYKKENIGFFRALKAMLNGRKYFLELDNE</sequence>
<reference evidence="1 2" key="1">
    <citation type="journal article" date="2015" name="Genome Announc.">
        <title>Complete Genome Sequence of the Campylobacter ureolyticus Clinical Isolate RIGS 9880.</title>
        <authorList>
            <person name="Miller W.G."/>
            <person name="Yee E."/>
            <person name="On S.L."/>
            <person name="Andersen L.P."/>
            <person name="Bono J.L."/>
        </authorList>
    </citation>
    <scope>NUCLEOTIDE SEQUENCE [LARGE SCALE GENOMIC DNA]</scope>
    <source>
        <strain evidence="1 2">RIGS 9880</strain>
    </source>
</reference>
<organism evidence="1 2">
    <name type="scientific">Campylobacter ureolyticus RIGS 9880</name>
    <dbReference type="NCBI Taxonomy" id="1032069"/>
    <lineage>
        <taxon>Bacteria</taxon>
        <taxon>Pseudomonadati</taxon>
        <taxon>Campylobacterota</taxon>
        <taxon>Epsilonproteobacteria</taxon>
        <taxon>Campylobacterales</taxon>
        <taxon>Campylobacteraceae</taxon>
        <taxon>Campylobacter</taxon>
    </lineage>
</organism>
<dbReference type="RefSeq" id="WP_024961778.1">
    <property type="nucleotide sequence ID" value="NZ_CP012195.1"/>
</dbReference>
<dbReference type="KEGG" id="cure:CUREO_0712"/>
<dbReference type="CDD" id="cd00761">
    <property type="entry name" value="Glyco_tranf_GTA_type"/>
    <property type="match status" value="1"/>
</dbReference>
<evidence type="ECO:0000313" key="1">
    <source>
        <dbReference type="EMBL" id="AKT90574.1"/>
    </source>
</evidence>
<dbReference type="AlphaFoldDB" id="A0AAU8UAW1"/>
<protein>
    <submittedName>
        <fullName evidence="1">Glycosyltransferase, family 2</fullName>
    </submittedName>
</protein>
<dbReference type="Gene3D" id="3.90.550.10">
    <property type="entry name" value="Spore Coat Polysaccharide Biosynthesis Protein SpsA, Chain A"/>
    <property type="match status" value="1"/>
</dbReference>
<dbReference type="EMBL" id="CP012195">
    <property type="protein sequence ID" value="AKT90574.1"/>
    <property type="molecule type" value="Genomic_DNA"/>
</dbReference>
<accession>A0AAU8UAW1</accession>
<dbReference type="Proteomes" id="UP000063971">
    <property type="component" value="Chromosome"/>
</dbReference>
<dbReference type="InterPro" id="IPR029044">
    <property type="entry name" value="Nucleotide-diphossugar_trans"/>
</dbReference>
<gene>
    <name evidence="1" type="ORF">CUREO_0712</name>
</gene>